<dbReference type="RefSeq" id="XP_009169355.1">
    <property type="nucleotide sequence ID" value="XM_009171091.1"/>
</dbReference>
<protein>
    <submittedName>
        <fullName evidence="2">Uncharacterized protein</fullName>
    </submittedName>
</protein>
<sequence length="134" mass="15171">MLFKFFVSSRSHNSDKGSVATRDTEVSRENTRTHSHLSRARSKPKDHTSTSWPYFTSPASAFGSRELPQTDHPVTDDELIQSQLDRLHLQPVFFRRKYSKSPKPSRSRPPGSNSKLKTSTHSRSTEPVFAVATV</sequence>
<feature type="region of interest" description="Disordered" evidence="1">
    <location>
        <begin position="1"/>
        <end position="54"/>
    </location>
</feature>
<feature type="compositionally biased region" description="Basic and acidic residues" evidence="1">
    <location>
        <begin position="22"/>
        <end position="32"/>
    </location>
</feature>
<feature type="compositionally biased region" description="Basic residues" evidence="1">
    <location>
        <begin position="33"/>
        <end position="42"/>
    </location>
</feature>
<dbReference type="AlphaFoldDB" id="A0A074ZM87"/>
<feature type="compositionally biased region" description="Basic residues" evidence="1">
    <location>
        <begin position="94"/>
        <end position="106"/>
    </location>
</feature>
<gene>
    <name evidence="2" type="ORF">T265_05944</name>
</gene>
<dbReference type="Proteomes" id="UP000054324">
    <property type="component" value="Unassembled WGS sequence"/>
</dbReference>
<dbReference type="OrthoDB" id="10326554at2759"/>
<proteinExistence type="predicted"/>
<evidence type="ECO:0000313" key="3">
    <source>
        <dbReference type="Proteomes" id="UP000054324"/>
    </source>
</evidence>
<dbReference type="EMBL" id="KL596736">
    <property type="protein sequence ID" value="KER26887.1"/>
    <property type="molecule type" value="Genomic_DNA"/>
</dbReference>
<dbReference type="CTD" id="20320126"/>
<feature type="region of interest" description="Disordered" evidence="1">
    <location>
        <begin position="93"/>
        <end position="134"/>
    </location>
</feature>
<name>A0A074ZM87_OPIVI</name>
<dbReference type="GeneID" id="20320126"/>
<dbReference type="KEGG" id="ovi:T265_05944"/>
<evidence type="ECO:0000313" key="2">
    <source>
        <dbReference type="EMBL" id="KER26887.1"/>
    </source>
</evidence>
<organism evidence="2 3">
    <name type="scientific">Opisthorchis viverrini</name>
    <name type="common">Southeast Asian liver fluke</name>
    <dbReference type="NCBI Taxonomy" id="6198"/>
    <lineage>
        <taxon>Eukaryota</taxon>
        <taxon>Metazoa</taxon>
        <taxon>Spiralia</taxon>
        <taxon>Lophotrochozoa</taxon>
        <taxon>Platyhelminthes</taxon>
        <taxon>Trematoda</taxon>
        <taxon>Digenea</taxon>
        <taxon>Opisthorchiida</taxon>
        <taxon>Opisthorchiata</taxon>
        <taxon>Opisthorchiidae</taxon>
        <taxon>Opisthorchis</taxon>
    </lineage>
</organism>
<reference evidence="2 3" key="1">
    <citation type="submission" date="2013-11" db="EMBL/GenBank/DDBJ databases">
        <title>Opisthorchis viverrini - life in the bile duct.</title>
        <authorList>
            <person name="Young N.D."/>
            <person name="Nagarajan N."/>
            <person name="Lin S.J."/>
            <person name="Korhonen P.K."/>
            <person name="Jex A.R."/>
            <person name="Hall R.S."/>
            <person name="Safavi-Hemami H."/>
            <person name="Kaewkong W."/>
            <person name="Bertrand D."/>
            <person name="Gao S."/>
            <person name="Seet Q."/>
            <person name="Wongkham S."/>
            <person name="Teh B.T."/>
            <person name="Wongkham C."/>
            <person name="Intapan P.M."/>
            <person name="Maleewong W."/>
            <person name="Yang X."/>
            <person name="Hu M."/>
            <person name="Wang Z."/>
            <person name="Hofmann A."/>
            <person name="Sternberg P.W."/>
            <person name="Tan P."/>
            <person name="Wang J."/>
            <person name="Gasser R.B."/>
        </authorList>
    </citation>
    <scope>NUCLEOTIDE SEQUENCE [LARGE SCALE GENOMIC DNA]</scope>
</reference>
<evidence type="ECO:0000256" key="1">
    <source>
        <dbReference type="SAM" id="MobiDB-lite"/>
    </source>
</evidence>
<keyword evidence="3" id="KW-1185">Reference proteome</keyword>
<accession>A0A074ZM87</accession>